<gene>
    <name evidence="6" type="primary">tspan31_2</name>
    <name evidence="6" type="ORF">FJT64_010142</name>
</gene>
<dbReference type="PANTHER" id="PTHR19282">
    <property type="entry name" value="TETRASPANIN"/>
    <property type="match status" value="1"/>
</dbReference>
<feature type="transmembrane region" description="Helical" evidence="5">
    <location>
        <begin position="188"/>
        <end position="208"/>
    </location>
</feature>
<evidence type="ECO:0000256" key="5">
    <source>
        <dbReference type="SAM" id="Phobius"/>
    </source>
</evidence>
<protein>
    <submittedName>
        <fullName evidence="6">Tetraspanin-31</fullName>
    </submittedName>
</protein>
<dbReference type="GO" id="GO:0016020">
    <property type="term" value="C:membrane"/>
    <property type="evidence" value="ECO:0007669"/>
    <property type="project" value="UniProtKB-SubCell"/>
</dbReference>
<dbReference type="AlphaFoldDB" id="A0A6A4VM79"/>
<dbReference type="PRINTS" id="PR00259">
    <property type="entry name" value="TMFOUR"/>
</dbReference>
<keyword evidence="7" id="KW-1185">Reference proteome</keyword>
<feature type="transmembrane region" description="Helical" evidence="5">
    <location>
        <begin position="12"/>
        <end position="32"/>
    </location>
</feature>
<evidence type="ECO:0000256" key="3">
    <source>
        <dbReference type="ARBA" id="ARBA00022989"/>
    </source>
</evidence>
<evidence type="ECO:0000256" key="4">
    <source>
        <dbReference type="ARBA" id="ARBA00023136"/>
    </source>
</evidence>
<evidence type="ECO:0000313" key="6">
    <source>
        <dbReference type="EMBL" id="KAF0291752.1"/>
    </source>
</evidence>
<keyword evidence="3 5" id="KW-1133">Transmembrane helix</keyword>
<dbReference type="InterPro" id="IPR018499">
    <property type="entry name" value="Tetraspanin/Peripherin"/>
</dbReference>
<comment type="caution">
    <text evidence="6">The sequence shown here is derived from an EMBL/GenBank/DDBJ whole genome shotgun (WGS) entry which is preliminary data.</text>
</comment>
<feature type="transmembrane region" description="Helical" evidence="5">
    <location>
        <begin position="44"/>
        <end position="67"/>
    </location>
</feature>
<evidence type="ECO:0000256" key="2">
    <source>
        <dbReference type="ARBA" id="ARBA00022692"/>
    </source>
</evidence>
<evidence type="ECO:0000313" key="7">
    <source>
        <dbReference type="Proteomes" id="UP000440578"/>
    </source>
</evidence>
<keyword evidence="4 5" id="KW-0472">Membrane</keyword>
<dbReference type="PANTHER" id="PTHR19282:SF452">
    <property type="entry name" value="LD03691P"/>
    <property type="match status" value="1"/>
</dbReference>
<dbReference type="OrthoDB" id="5845060at2759"/>
<reference evidence="6 7" key="1">
    <citation type="submission" date="2019-07" db="EMBL/GenBank/DDBJ databases">
        <title>Draft genome assembly of a fouling barnacle, Amphibalanus amphitrite (Darwin, 1854): The first reference genome for Thecostraca.</title>
        <authorList>
            <person name="Kim W."/>
        </authorList>
    </citation>
    <scope>NUCLEOTIDE SEQUENCE [LARGE SCALE GENOMIC DNA]</scope>
    <source>
        <strain evidence="6">SNU_AA5</strain>
        <tissue evidence="6">Soma without cirri and trophi</tissue>
    </source>
</reference>
<proteinExistence type="predicted"/>
<dbReference type="EMBL" id="VIIS01001856">
    <property type="protein sequence ID" value="KAF0291752.1"/>
    <property type="molecule type" value="Genomic_DNA"/>
</dbReference>
<comment type="subcellular location">
    <subcellularLocation>
        <location evidence="1">Membrane</location>
        <topology evidence="1">Multi-pass membrane protein</topology>
    </subcellularLocation>
</comment>
<organism evidence="6 7">
    <name type="scientific">Amphibalanus amphitrite</name>
    <name type="common">Striped barnacle</name>
    <name type="synonym">Balanus amphitrite</name>
    <dbReference type="NCBI Taxonomy" id="1232801"/>
    <lineage>
        <taxon>Eukaryota</taxon>
        <taxon>Metazoa</taxon>
        <taxon>Ecdysozoa</taxon>
        <taxon>Arthropoda</taxon>
        <taxon>Crustacea</taxon>
        <taxon>Multicrustacea</taxon>
        <taxon>Cirripedia</taxon>
        <taxon>Thoracica</taxon>
        <taxon>Thoracicalcarea</taxon>
        <taxon>Balanomorpha</taxon>
        <taxon>Balanoidea</taxon>
        <taxon>Balanidae</taxon>
        <taxon>Amphibalaninae</taxon>
        <taxon>Amphibalanus</taxon>
    </lineage>
</organism>
<dbReference type="EMBL" id="VIIS01001856">
    <property type="protein sequence ID" value="KAF0291754.1"/>
    <property type="molecule type" value="Genomic_DNA"/>
</dbReference>
<dbReference type="Pfam" id="PF00335">
    <property type="entry name" value="Tetraspanin"/>
    <property type="match status" value="1"/>
</dbReference>
<dbReference type="Proteomes" id="UP000440578">
    <property type="component" value="Unassembled WGS sequence"/>
</dbReference>
<name>A0A6A4VM79_AMPAM</name>
<keyword evidence="2 5" id="KW-0812">Transmembrane</keyword>
<feature type="transmembrane region" description="Helical" evidence="5">
    <location>
        <begin position="74"/>
        <end position="99"/>
    </location>
</feature>
<accession>A0A6A4VM79</accession>
<evidence type="ECO:0000256" key="1">
    <source>
        <dbReference type="ARBA" id="ARBA00004141"/>
    </source>
</evidence>
<sequence>MCGSFSFTRNALIGLNIMYMVVAFLLIGVATYGKTASVITSVSILGGIVACGVFLLFIAILGLVGAVKHHQVSLFFYMVVLFLLFIIQFSVACACLAVKGPQRRQLAEFGWRHASNDTKRDAQNHFGCCGFDTTQFNASNPMTDHPACPAVCCPGTTPEECCLVGPACIGCTSCANLITDSMESGLNAGGGIGLFFSFTEFLGVWATVRYRRQRDPRYVKGSFL</sequence>